<name>A0A344LJU6_9PSEU</name>
<sequence length="183" mass="20054">MNQAAESYPLPCGRDVETVWERLDEVESGRADEHDLSCEHCRAAREGLLVLRRLTGELAKETVEPPPDLVGRIMSAVRAEVRRHDLLPLPTPEPGQARVSDRAVAALLRFAADSVDGVRARRCRVDVTPTGEFAVRLEVAVSYHAFAADALETVRERVSAAAVARVGVSLAQLDVEVTDLYED</sequence>
<keyword evidence="2" id="KW-1185">Reference proteome</keyword>
<reference evidence="1 2" key="1">
    <citation type="submission" date="2016-04" db="EMBL/GenBank/DDBJ databases">
        <title>Complete genome sequence and analysis of deep-sea sediment isolate, Amycolatopsis sp. WP1.</title>
        <authorList>
            <person name="Wang H."/>
            <person name="Chen S."/>
            <person name="Wu Q."/>
        </authorList>
    </citation>
    <scope>NUCLEOTIDE SEQUENCE [LARGE SCALE GENOMIC DNA]</scope>
    <source>
        <strain evidence="1 2">WP1</strain>
    </source>
</reference>
<evidence type="ECO:0000313" key="2">
    <source>
        <dbReference type="Proteomes" id="UP000250434"/>
    </source>
</evidence>
<gene>
    <name evidence="1" type="ORF">A4R43_06870</name>
</gene>
<accession>A0A344LJU6</accession>
<dbReference type="Proteomes" id="UP000250434">
    <property type="component" value="Chromosome"/>
</dbReference>
<protein>
    <recommendedName>
        <fullName evidence="3">Asp23/Gls24 family envelope stress response protein</fullName>
    </recommendedName>
</protein>
<evidence type="ECO:0000313" key="1">
    <source>
        <dbReference type="EMBL" id="AXB48320.1"/>
    </source>
</evidence>
<proteinExistence type="predicted"/>
<dbReference type="EMBL" id="CP015163">
    <property type="protein sequence ID" value="AXB48320.1"/>
    <property type="molecule type" value="Genomic_DNA"/>
</dbReference>
<dbReference type="KEGG" id="aab:A4R43_06870"/>
<organism evidence="1 2">
    <name type="scientific">Amycolatopsis albispora</name>
    <dbReference type="NCBI Taxonomy" id="1804986"/>
    <lineage>
        <taxon>Bacteria</taxon>
        <taxon>Bacillati</taxon>
        <taxon>Actinomycetota</taxon>
        <taxon>Actinomycetes</taxon>
        <taxon>Pseudonocardiales</taxon>
        <taxon>Pseudonocardiaceae</taxon>
        <taxon>Amycolatopsis</taxon>
    </lineage>
</organism>
<evidence type="ECO:0008006" key="3">
    <source>
        <dbReference type="Google" id="ProtNLM"/>
    </source>
</evidence>
<dbReference type="AlphaFoldDB" id="A0A344LJU6"/>